<proteinExistence type="predicted"/>
<dbReference type="SUPFAM" id="SSF46626">
    <property type="entry name" value="Cytochrome c"/>
    <property type="match status" value="1"/>
</dbReference>
<gene>
    <name evidence="9" type="ORF">HLV39_02570</name>
</gene>
<keyword evidence="5 6" id="KW-0408">Iron</keyword>
<dbReference type="InterPro" id="IPR050597">
    <property type="entry name" value="Cytochrome_c_Oxidase_Subunit"/>
</dbReference>
<evidence type="ECO:0000313" key="10">
    <source>
        <dbReference type="Proteomes" id="UP000536442"/>
    </source>
</evidence>
<keyword evidence="2 6" id="KW-0349">Heme</keyword>
<keyword evidence="7" id="KW-0732">Signal</keyword>
<evidence type="ECO:0000256" key="4">
    <source>
        <dbReference type="ARBA" id="ARBA00022982"/>
    </source>
</evidence>
<dbReference type="InterPro" id="IPR036909">
    <property type="entry name" value="Cyt_c-like_dom_sf"/>
</dbReference>
<keyword evidence="3 6" id="KW-0479">Metal-binding</keyword>
<dbReference type="GO" id="GO:0009055">
    <property type="term" value="F:electron transfer activity"/>
    <property type="evidence" value="ECO:0007669"/>
    <property type="project" value="InterPro"/>
</dbReference>
<comment type="caution">
    <text evidence="9">The sequence shown here is derived from an EMBL/GenBank/DDBJ whole genome shotgun (WGS) entry which is preliminary data.</text>
</comment>
<evidence type="ECO:0000256" key="2">
    <source>
        <dbReference type="ARBA" id="ARBA00022617"/>
    </source>
</evidence>
<feature type="chain" id="PRO_5032497653" evidence="7">
    <location>
        <begin position="17"/>
        <end position="96"/>
    </location>
</feature>
<evidence type="ECO:0000256" key="6">
    <source>
        <dbReference type="PROSITE-ProRule" id="PRU00433"/>
    </source>
</evidence>
<dbReference type="AlphaFoldDB" id="A0A851HMY2"/>
<keyword evidence="4" id="KW-0249">Electron transport</keyword>
<evidence type="ECO:0000259" key="8">
    <source>
        <dbReference type="PROSITE" id="PS51007"/>
    </source>
</evidence>
<evidence type="ECO:0000256" key="1">
    <source>
        <dbReference type="ARBA" id="ARBA00022448"/>
    </source>
</evidence>
<feature type="domain" description="Cytochrome c" evidence="8">
    <location>
        <begin position="6"/>
        <end position="96"/>
    </location>
</feature>
<evidence type="ECO:0000256" key="3">
    <source>
        <dbReference type="ARBA" id="ARBA00022723"/>
    </source>
</evidence>
<dbReference type="InterPro" id="IPR009056">
    <property type="entry name" value="Cyt_c-like_dom"/>
</dbReference>
<dbReference type="Pfam" id="PF00034">
    <property type="entry name" value="Cytochrom_C"/>
    <property type="match status" value="1"/>
</dbReference>
<evidence type="ECO:0000256" key="7">
    <source>
        <dbReference type="SAM" id="SignalP"/>
    </source>
</evidence>
<keyword evidence="10" id="KW-1185">Reference proteome</keyword>
<sequence>MAMAIALGTAGAPALAADAPATDQIAVCAACHGVDGQSSAPIYPNLAGQSAAYMEMALKAYRAGEREGGMSAVMTPQAANLSDQEINDLSAYYSKQ</sequence>
<dbReference type="PANTHER" id="PTHR33751:SF9">
    <property type="entry name" value="CYTOCHROME C4"/>
    <property type="match status" value="1"/>
</dbReference>
<reference evidence="9 10" key="1">
    <citation type="submission" date="2020-03" db="EMBL/GenBank/DDBJ databases">
        <title>Metagenomic, metatranscriptomic, and metabolomic analyses revealed the key microbes and metabolic features during the fermentation of ganjang, Korean traditional soy sauce.</title>
        <authorList>
            <person name="Chun B.H."/>
            <person name="Jeon C.O."/>
        </authorList>
    </citation>
    <scope>NUCLEOTIDE SEQUENCE [LARGE SCALE GENOMIC DNA]</scope>
    <source>
        <strain evidence="9 10">KG14</strain>
    </source>
</reference>
<dbReference type="GO" id="GO:0046872">
    <property type="term" value="F:metal ion binding"/>
    <property type="evidence" value="ECO:0007669"/>
    <property type="project" value="UniProtKB-KW"/>
</dbReference>
<dbReference type="PANTHER" id="PTHR33751">
    <property type="entry name" value="CBB3-TYPE CYTOCHROME C OXIDASE SUBUNIT FIXP"/>
    <property type="match status" value="1"/>
</dbReference>
<keyword evidence="1" id="KW-0813">Transport</keyword>
<evidence type="ECO:0000256" key="5">
    <source>
        <dbReference type="ARBA" id="ARBA00023004"/>
    </source>
</evidence>
<evidence type="ECO:0000313" key="9">
    <source>
        <dbReference type="EMBL" id="NWN90383.1"/>
    </source>
</evidence>
<dbReference type="Proteomes" id="UP000536442">
    <property type="component" value="Unassembled WGS sequence"/>
</dbReference>
<name>A0A851HMY2_9GAMM</name>
<dbReference type="EMBL" id="JABEVQ010000001">
    <property type="protein sequence ID" value="NWN90383.1"/>
    <property type="molecule type" value="Genomic_DNA"/>
</dbReference>
<dbReference type="Gene3D" id="1.10.760.10">
    <property type="entry name" value="Cytochrome c-like domain"/>
    <property type="match status" value="1"/>
</dbReference>
<dbReference type="PROSITE" id="PS51007">
    <property type="entry name" value="CYTC"/>
    <property type="match status" value="1"/>
</dbReference>
<feature type="signal peptide" evidence="7">
    <location>
        <begin position="1"/>
        <end position="16"/>
    </location>
</feature>
<accession>A0A851HMY2</accession>
<dbReference type="GO" id="GO:0020037">
    <property type="term" value="F:heme binding"/>
    <property type="evidence" value="ECO:0007669"/>
    <property type="project" value="InterPro"/>
</dbReference>
<protein>
    <submittedName>
        <fullName evidence="9">Cytochrome c</fullName>
    </submittedName>
</protein>
<organism evidence="9 10">
    <name type="scientific">Marinobacter adhaerens</name>
    <dbReference type="NCBI Taxonomy" id="1033846"/>
    <lineage>
        <taxon>Bacteria</taxon>
        <taxon>Pseudomonadati</taxon>
        <taxon>Pseudomonadota</taxon>
        <taxon>Gammaproteobacteria</taxon>
        <taxon>Pseudomonadales</taxon>
        <taxon>Marinobacteraceae</taxon>
        <taxon>Marinobacter</taxon>
    </lineage>
</organism>